<dbReference type="PANTHER" id="PTHR31672:SF13">
    <property type="entry name" value="F-BOX PROTEIN CPR30-LIKE"/>
    <property type="match status" value="1"/>
</dbReference>
<evidence type="ECO:0008006" key="4">
    <source>
        <dbReference type="Google" id="ProtNLM"/>
    </source>
</evidence>
<dbReference type="InterPro" id="IPR050796">
    <property type="entry name" value="SCF_F-box_component"/>
</dbReference>
<dbReference type="PANTHER" id="PTHR31672">
    <property type="entry name" value="BNACNNG10540D PROTEIN"/>
    <property type="match status" value="1"/>
</dbReference>
<feature type="domain" description="F-box associated beta-propeller type 1" evidence="1">
    <location>
        <begin position="280"/>
        <end position="458"/>
    </location>
</feature>
<dbReference type="AlphaFoldDB" id="M8C7C0"/>
<evidence type="ECO:0000259" key="2">
    <source>
        <dbReference type="Pfam" id="PF08268"/>
    </source>
</evidence>
<dbReference type="InterPro" id="IPR013187">
    <property type="entry name" value="F-box-assoc_dom_typ3"/>
</dbReference>
<dbReference type="Pfam" id="PF08268">
    <property type="entry name" value="FBA_3"/>
    <property type="match status" value="1"/>
</dbReference>
<evidence type="ECO:0000313" key="3">
    <source>
        <dbReference type="EnsemblPlants" id="EMT22917"/>
    </source>
</evidence>
<dbReference type="InterPro" id="IPR017451">
    <property type="entry name" value="F-box-assoc_interact_dom"/>
</dbReference>
<accession>M8C7C0</accession>
<dbReference type="Pfam" id="PF07734">
    <property type="entry name" value="FBA_1"/>
    <property type="match status" value="1"/>
</dbReference>
<evidence type="ECO:0000259" key="1">
    <source>
        <dbReference type="Pfam" id="PF07734"/>
    </source>
</evidence>
<dbReference type="InterPro" id="IPR006527">
    <property type="entry name" value="F-box-assoc_dom_typ1"/>
</dbReference>
<proteinExistence type="predicted"/>
<organism evidence="3">
    <name type="scientific">Aegilops tauschii</name>
    <name type="common">Tausch's goatgrass</name>
    <name type="synonym">Aegilops squarrosa</name>
    <dbReference type="NCBI Taxonomy" id="37682"/>
    <lineage>
        <taxon>Eukaryota</taxon>
        <taxon>Viridiplantae</taxon>
        <taxon>Streptophyta</taxon>
        <taxon>Embryophyta</taxon>
        <taxon>Tracheophyta</taxon>
        <taxon>Spermatophyta</taxon>
        <taxon>Magnoliopsida</taxon>
        <taxon>Liliopsida</taxon>
        <taxon>Poales</taxon>
        <taxon>Poaceae</taxon>
        <taxon>BOP clade</taxon>
        <taxon>Pooideae</taxon>
        <taxon>Triticodae</taxon>
        <taxon>Triticeae</taxon>
        <taxon>Triticinae</taxon>
        <taxon>Aegilops</taxon>
    </lineage>
</organism>
<sequence>MEKKGDKVRVVYSGTRPCAARSCMWARKGRQLPLQPGGYAARDPKCYDNLGIGYDEVSGRFKVVRICRYNEYLNADCDVYVVDDAFCWRPAAGDAELPEEAGYMSSYEASVSAQGHLYWMSEAEGMFKEKHVISFSLSDEKFEVIYAPRYRDYSLTELEGRACLFFSISDVDQKCYDIWLLRDNEAWDLRCRIDLATAAPDVRRFMACRPCNVCQRPSSGQLKLVCRTWRAMIESGRFVKLHNHYARMRRSSPLRVFFPDASTEDRRTESLLHASPKLLERRVVSCKPCHGLLLVTSSKNPKHVRVHNPVIDEEIILDFPSGSRTDMGYDEVTEEHVLVTMVNASHGSNAAMKCHLWRLKEDVRRIVPSPLSIRVRLELPPVYVDGKMYWMGDPSDQDNQSTDSWHGMIMALDIHTESFEVLSVPHVDDSCRMLVVELAGRLCVAHPCAHTESMTIWSKNNKPELVDNKCSDEGWEEGWTREHVTELWRWPEFSPKTAAGLIVPIEIDAVGDGQILLDTGREVGLYDLREQTMHTVYSLKWRHVPGLELRDKNPRSNPSWFYLAMAMFSHRYLIEGTAWICSDLLLQGENLDSDHWWLDPVTAVFEHRSLVEGLVVEELFRCPCGVKR</sequence>
<reference evidence="3" key="1">
    <citation type="submission" date="2015-06" db="UniProtKB">
        <authorList>
            <consortium name="EnsemblPlants"/>
        </authorList>
    </citation>
    <scope>IDENTIFICATION</scope>
</reference>
<name>M8C7C0_AEGTA</name>
<dbReference type="EnsemblPlants" id="EMT22917">
    <property type="protein sequence ID" value="EMT22917"/>
    <property type="gene ID" value="F775_22164"/>
</dbReference>
<dbReference type="NCBIfam" id="TIGR01640">
    <property type="entry name" value="F_box_assoc_1"/>
    <property type="match status" value="2"/>
</dbReference>
<feature type="domain" description="F-box associated beta-propeller type 3" evidence="2">
    <location>
        <begin position="52"/>
        <end position="187"/>
    </location>
</feature>
<protein>
    <recommendedName>
        <fullName evidence="4">F-box associated domain-containing protein</fullName>
    </recommendedName>
</protein>